<dbReference type="PANTHER" id="PTHR47266">
    <property type="entry name" value="ENDONUCLEASE-RELATED"/>
    <property type="match status" value="1"/>
</dbReference>
<protein>
    <submittedName>
        <fullName evidence="4">Reverse transcriptase domain-containing protein</fullName>
    </submittedName>
</protein>
<keyword evidence="4" id="KW-0695">RNA-directed DNA polymerase</keyword>
<dbReference type="GO" id="GO:0003964">
    <property type="term" value="F:RNA-directed DNA polymerase activity"/>
    <property type="evidence" value="ECO:0007669"/>
    <property type="project" value="UniProtKB-KW"/>
</dbReference>
<keyword evidence="4" id="KW-0808">Transferase</keyword>
<sequence>MDLLHNLLETCTTLTRRVENLEHDKIAQALEITKLKQRVKNLERRNKLKVFKLKRLKKVGIAQRVDTSNDTVMDDVSKQGRMIADMDADADVILKDIAKDVAVDAEIEESADVQGRQADATITAAAPQLTTAATPTLTTAPSATRMRNGVVIRDPKETATPSTIIHFEAKSKDKGKGILVIDHMQRKEKEDNVVKRYQALKRKPQTEAQARKNMIIYLRNVAGFKMDYFKGMSYDDMRLIFEKKFNSNVAFLQKTKEHMEEDSRALKRITKIPNDEDDVYTEATPLARKLFLSFLSLLRNFDREDLEVLWELVKESSSMEESKNSSWFSKGQKLETIRVLWSAHYHIYLYTDDLASREKISTYKVKDNKEKDKIIAKLDKIKSKREARKSPDSSPTKSKPSQNQKSIKGTFSKLVIVDPPGDTTEPTTQPRRSLTQGIDFMGPFTSSKGNKYILVTVNYLSKWVEAKALPTNDARVVVKFLKSLFSRFGTPKAIISDRGPFIISEVYPYGTTKLVHSDGSNFKVNCHRLKHYHGEDTPPLEIPDFQTFPNDN</sequence>
<dbReference type="InterPro" id="IPR012337">
    <property type="entry name" value="RNaseH-like_sf"/>
</dbReference>
<comment type="caution">
    <text evidence="4">The sequence shown here is derived from an EMBL/GenBank/DDBJ whole genome shotgun (WGS) entry which is preliminary data.</text>
</comment>
<accession>A0A699HG85</accession>
<feature type="coiled-coil region" evidence="1">
    <location>
        <begin position="4"/>
        <end position="45"/>
    </location>
</feature>
<reference evidence="4" key="1">
    <citation type="journal article" date="2019" name="Sci. Rep.">
        <title>Draft genome of Tanacetum cinerariifolium, the natural source of mosquito coil.</title>
        <authorList>
            <person name="Yamashiro T."/>
            <person name="Shiraishi A."/>
            <person name="Satake H."/>
            <person name="Nakayama K."/>
        </authorList>
    </citation>
    <scope>NUCLEOTIDE SEQUENCE</scope>
</reference>
<organism evidence="4">
    <name type="scientific">Tanacetum cinerariifolium</name>
    <name type="common">Dalmatian daisy</name>
    <name type="synonym">Chrysanthemum cinerariifolium</name>
    <dbReference type="NCBI Taxonomy" id="118510"/>
    <lineage>
        <taxon>Eukaryota</taxon>
        <taxon>Viridiplantae</taxon>
        <taxon>Streptophyta</taxon>
        <taxon>Embryophyta</taxon>
        <taxon>Tracheophyta</taxon>
        <taxon>Spermatophyta</taxon>
        <taxon>Magnoliopsida</taxon>
        <taxon>eudicotyledons</taxon>
        <taxon>Gunneridae</taxon>
        <taxon>Pentapetalae</taxon>
        <taxon>asterids</taxon>
        <taxon>campanulids</taxon>
        <taxon>Asterales</taxon>
        <taxon>Asteraceae</taxon>
        <taxon>Asteroideae</taxon>
        <taxon>Anthemideae</taxon>
        <taxon>Anthemidinae</taxon>
        <taxon>Tanacetum</taxon>
    </lineage>
</organism>
<feature type="compositionally biased region" description="Polar residues" evidence="2">
    <location>
        <begin position="424"/>
        <end position="436"/>
    </location>
</feature>
<keyword evidence="1" id="KW-0175">Coiled coil</keyword>
<dbReference type="PROSITE" id="PS50994">
    <property type="entry name" value="INTEGRASE"/>
    <property type="match status" value="1"/>
</dbReference>
<evidence type="ECO:0000256" key="2">
    <source>
        <dbReference type="SAM" id="MobiDB-lite"/>
    </source>
</evidence>
<dbReference type="InterPro" id="IPR036397">
    <property type="entry name" value="RNaseH_sf"/>
</dbReference>
<keyword evidence="4" id="KW-0548">Nucleotidyltransferase</keyword>
<proteinExistence type="predicted"/>
<evidence type="ECO:0000313" key="4">
    <source>
        <dbReference type="EMBL" id="GEX72815.1"/>
    </source>
</evidence>
<dbReference type="EMBL" id="BKCJ010126226">
    <property type="protein sequence ID" value="GEX72815.1"/>
    <property type="molecule type" value="Genomic_DNA"/>
</dbReference>
<evidence type="ECO:0000259" key="3">
    <source>
        <dbReference type="PROSITE" id="PS50994"/>
    </source>
</evidence>
<dbReference type="GO" id="GO:0003676">
    <property type="term" value="F:nucleic acid binding"/>
    <property type="evidence" value="ECO:0007669"/>
    <property type="project" value="InterPro"/>
</dbReference>
<evidence type="ECO:0000256" key="1">
    <source>
        <dbReference type="SAM" id="Coils"/>
    </source>
</evidence>
<dbReference type="Gene3D" id="3.30.420.10">
    <property type="entry name" value="Ribonuclease H-like superfamily/Ribonuclease H"/>
    <property type="match status" value="1"/>
</dbReference>
<feature type="domain" description="Integrase catalytic" evidence="3">
    <location>
        <begin position="426"/>
        <end position="507"/>
    </location>
</feature>
<gene>
    <name evidence="4" type="ORF">Tci_344790</name>
</gene>
<feature type="region of interest" description="Disordered" evidence="2">
    <location>
        <begin position="382"/>
        <end position="436"/>
    </location>
</feature>
<name>A0A699HG85_TANCI</name>
<dbReference type="InterPro" id="IPR001584">
    <property type="entry name" value="Integrase_cat-core"/>
</dbReference>
<dbReference type="SUPFAM" id="SSF53098">
    <property type="entry name" value="Ribonuclease H-like"/>
    <property type="match status" value="1"/>
</dbReference>
<feature type="compositionally biased region" description="Low complexity" evidence="2">
    <location>
        <begin position="392"/>
        <end position="401"/>
    </location>
</feature>
<dbReference type="GO" id="GO:0015074">
    <property type="term" value="P:DNA integration"/>
    <property type="evidence" value="ECO:0007669"/>
    <property type="project" value="InterPro"/>
</dbReference>
<dbReference type="AlphaFoldDB" id="A0A699HG85"/>
<dbReference type="InterPro" id="IPR052160">
    <property type="entry name" value="Gypsy_RT_Integrase-like"/>
</dbReference>